<dbReference type="Pfam" id="PF01872">
    <property type="entry name" value="RibD_C"/>
    <property type="match status" value="1"/>
</dbReference>
<proteinExistence type="predicted"/>
<dbReference type="SUPFAM" id="SSF53597">
    <property type="entry name" value="Dihydrofolate reductase-like"/>
    <property type="match status" value="1"/>
</dbReference>
<dbReference type="EMBL" id="BMNZ01000013">
    <property type="protein sequence ID" value="GGN09925.1"/>
    <property type="molecule type" value="Genomic_DNA"/>
</dbReference>
<name>A0ABQ2IID5_9MICO</name>
<evidence type="ECO:0000313" key="3">
    <source>
        <dbReference type="Proteomes" id="UP000623461"/>
    </source>
</evidence>
<dbReference type="RefSeq" id="WP_030203623.1">
    <property type="nucleotide sequence ID" value="NZ_BMNZ01000013.1"/>
</dbReference>
<evidence type="ECO:0000259" key="1">
    <source>
        <dbReference type="Pfam" id="PF01872"/>
    </source>
</evidence>
<dbReference type="InterPro" id="IPR024072">
    <property type="entry name" value="DHFR-like_dom_sf"/>
</dbReference>
<gene>
    <name evidence="2" type="ORF">GCM10009721_42370</name>
</gene>
<accession>A0ABQ2IID5</accession>
<dbReference type="Proteomes" id="UP000623461">
    <property type="component" value="Unassembled WGS sequence"/>
</dbReference>
<comment type="caution">
    <text evidence="2">The sequence shown here is derived from an EMBL/GenBank/DDBJ whole genome shotgun (WGS) entry which is preliminary data.</text>
</comment>
<keyword evidence="3" id="KW-1185">Reference proteome</keyword>
<sequence>MSDVVAIMSMSLDGFVAGPDDDVMQVFDWHFTSGDVEIDTGGSDPMTFKVSEPSAGHLRDLTPRLGAVLTGRRTFEVAQGWGGNHAWGPAFVLTHEVPAGWPRPDSTVHFVTDGIESAVRQAQAAAGGKSVGVHGADTIQQCLNAGLLDEIQVDLAAVLLGSGVRLFDHLAGTPAVLGAPTVVAGVGVTHLRYPVLKA</sequence>
<dbReference type="InterPro" id="IPR002734">
    <property type="entry name" value="RibDG_C"/>
</dbReference>
<reference evidence="3" key="1">
    <citation type="journal article" date="2019" name="Int. J. Syst. Evol. Microbiol.">
        <title>The Global Catalogue of Microorganisms (GCM) 10K type strain sequencing project: providing services to taxonomists for standard genome sequencing and annotation.</title>
        <authorList>
            <consortium name="The Broad Institute Genomics Platform"/>
            <consortium name="The Broad Institute Genome Sequencing Center for Infectious Disease"/>
            <person name="Wu L."/>
            <person name="Ma J."/>
        </authorList>
    </citation>
    <scope>NUCLEOTIDE SEQUENCE [LARGE SCALE GENOMIC DNA]</scope>
    <source>
        <strain evidence="3">JCM 1365</strain>
    </source>
</reference>
<dbReference type="Gene3D" id="3.40.430.10">
    <property type="entry name" value="Dihydrofolate Reductase, subunit A"/>
    <property type="match status" value="1"/>
</dbReference>
<evidence type="ECO:0000313" key="2">
    <source>
        <dbReference type="EMBL" id="GGN09925.1"/>
    </source>
</evidence>
<protein>
    <submittedName>
        <fullName evidence="2">Deaminase</fullName>
    </submittedName>
</protein>
<organism evidence="2 3">
    <name type="scientific">Terrabacter tumescens</name>
    <dbReference type="NCBI Taxonomy" id="60443"/>
    <lineage>
        <taxon>Bacteria</taxon>
        <taxon>Bacillati</taxon>
        <taxon>Actinomycetota</taxon>
        <taxon>Actinomycetes</taxon>
        <taxon>Micrococcales</taxon>
        <taxon>Intrasporangiaceae</taxon>
        <taxon>Terrabacter</taxon>
    </lineage>
</organism>
<feature type="domain" description="Bacterial bifunctional deaminase-reductase C-terminal" evidence="1">
    <location>
        <begin position="4"/>
        <end position="169"/>
    </location>
</feature>